<comment type="caution">
    <text evidence="6">The sequence shown here is derived from an EMBL/GenBank/DDBJ whole genome shotgun (WGS) entry which is preliminary data.</text>
</comment>
<dbReference type="GO" id="GO:0043138">
    <property type="term" value="F:3'-5' DNA helicase activity"/>
    <property type="evidence" value="ECO:0007669"/>
    <property type="project" value="TreeGrafter"/>
</dbReference>
<dbReference type="SMART" id="SM00487">
    <property type="entry name" value="DEXDc"/>
    <property type="match status" value="1"/>
</dbReference>
<sequence>MNMKQESEYVYSFWEGRLLLDQEVERFRTLHFPQKSEDEWQEMIQQWREKNWLSVFPAIQRRSGRWKCLRCGADQELIFFTPCGRCERDTCASCKHCLLLGRARSCHQLYQFVREEPDRAPIPRIVTPPSIQLTAKQLVAAQKLSVYVKQQAPTVLFWAVTGAGKTETMIPVIELLIRQGKSVLWCTPRQDVVKELAPRLKRMFPDGLVSEHYAGSPDEWMLSPLMIATAHQTIRMAHLFDLVIVDEADAFPLEGNPALEYSIQRSKRTGGTMILLTATPTDSWIRKMRKGELPTVLLPCRFHGKPMPCPIWKRETNLWRQIKSHTMNGTIQRILGEITSTDGQALWFVPRIEDVKVVAEWLKRGFPRDEGKVDFVSSTDENRTSKILRFRNGSILHLVTTTILERGITVPQCNVIVLRADHFVYDRASLVQIAGRVGRSLQYQAGKVWFLSNHKTEPICQAIREIQLLNREACKEFGG</sequence>
<dbReference type="PANTHER" id="PTHR30580:SF1">
    <property type="entry name" value="COMF OPERON PROTEIN 1"/>
    <property type="match status" value="1"/>
</dbReference>
<dbReference type="GO" id="GO:0005524">
    <property type="term" value="F:ATP binding"/>
    <property type="evidence" value="ECO:0007669"/>
    <property type="project" value="UniProtKB-KW"/>
</dbReference>
<dbReference type="PROSITE" id="PS51192">
    <property type="entry name" value="HELICASE_ATP_BIND_1"/>
    <property type="match status" value="1"/>
</dbReference>
<keyword evidence="3" id="KW-0238">DNA-binding</keyword>
<dbReference type="GO" id="GO:0003677">
    <property type="term" value="F:DNA binding"/>
    <property type="evidence" value="ECO:0007669"/>
    <property type="project" value="UniProtKB-KW"/>
</dbReference>
<dbReference type="Proteomes" id="UP001238450">
    <property type="component" value="Unassembled WGS sequence"/>
</dbReference>
<dbReference type="PROSITE" id="PS51194">
    <property type="entry name" value="HELICASE_CTER"/>
    <property type="match status" value="1"/>
</dbReference>
<evidence type="ECO:0000256" key="3">
    <source>
        <dbReference type="ARBA" id="ARBA00023125"/>
    </source>
</evidence>
<reference evidence="6 7" key="1">
    <citation type="submission" date="2023-07" db="EMBL/GenBank/DDBJ databases">
        <title>Genomic Encyclopedia of Type Strains, Phase IV (KMG-IV): sequencing the most valuable type-strain genomes for metagenomic binning, comparative biology and taxonomic classification.</title>
        <authorList>
            <person name="Goeker M."/>
        </authorList>
    </citation>
    <scope>NUCLEOTIDE SEQUENCE [LARGE SCALE GENOMIC DNA]</scope>
    <source>
        <strain evidence="6 7">DSM 46876</strain>
    </source>
</reference>
<accession>A0AAJ1WSF4</accession>
<dbReference type="GO" id="GO:0006270">
    <property type="term" value="P:DNA replication initiation"/>
    <property type="evidence" value="ECO:0007669"/>
    <property type="project" value="TreeGrafter"/>
</dbReference>
<evidence type="ECO:0000256" key="2">
    <source>
        <dbReference type="ARBA" id="ARBA00022840"/>
    </source>
</evidence>
<name>A0AAJ1WSF4_9BACL</name>
<evidence type="ECO:0000313" key="6">
    <source>
        <dbReference type="EMBL" id="MDQ0415901.1"/>
    </source>
</evidence>
<protein>
    <submittedName>
        <fullName evidence="6">Competence protein ComFA</fullName>
    </submittedName>
</protein>
<dbReference type="InterPro" id="IPR006935">
    <property type="entry name" value="Helicase/UvrB_N"/>
</dbReference>
<dbReference type="Pfam" id="PF00271">
    <property type="entry name" value="Helicase_C"/>
    <property type="match status" value="1"/>
</dbReference>
<dbReference type="GO" id="GO:0016787">
    <property type="term" value="F:hydrolase activity"/>
    <property type="evidence" value="ECO:0007669"/>
    <property type="project" value="InterPro"/>
</dbReference>
<keyword evidence="7" id="KW-1185">Reference proteome</keyword>
<dbReference type="Pfam" id="PF04851">
    <property type="entry name" value="ResIII"/>
    <property type="match status" value="1"/>
</dbReference>
<dbReference type="InterPro" id="IPR014001">
    <property type="entry name" value="Helicase_ATP-bd"/>
</dbReference>
<gene>
    <name evidence="6" type="ORF">J2Z48_000059</name>
</gene>
<proteinExistence type="predicted"/>
<feature type="domain" description="Helicase ATP-binding" evidence="4">
    <location>
        <begin position="146"/>
        <end position="298"/>
    </location>
</feature>
<dbReference type="EMBL" id="JAUSUV010000001">
    <property type="protein sequence ID" value="MDQ0415901.1"/>
    <property type="molecule type" value="Genomic_DNA"/>
</dbReference>
<feature type="domain" description="Helicase C-terminal" evidence="5">
    <location>
        <begin position="330"/>
        <end position="479"/>
    </location>
</feature>
<dbReference type="GO" id="GO:0006302">
    <property type="term" value="P:double-strand break repair"/>
    <property type="evidence" value="ECO:0007669"/>
    <property type="project" value="TreeGrafter"/>
</dbReference>
<organism evidence="6 7">
    <name type="scientific">Croceifilum oryzae</name>
    <dbReference type="NCBI Taxonomy" id="1553429"/>
    <lineage>
        <taxon>Bacteria</taxon>
        <taxon>Bacillati</taxon>
        <taxon>Bacillota</taxon>
        <taxon>Bacilli</taxon>
        <taxon>Bacillales</taxon>
        <taxon>Thermoactinomycetaceae</taxon>
        <taxon>Croceifilum</taxon>
    </lineage>
</organism>
<dbReference type="SMART" id="SM00490">
    <property type="entry name" value="HELICc"/>
    <property type="match status" value="1"/>
</dbReference>
<keyword evidence="1" id="KW-0547">Nucleotide-binding</keyword>
<dbReference type="PANTHER" id="PTHR30580">
    <property type="entry name" value="PRIMOSOMAL PROTEIN N"/>
    <property type="match status" value="1"/>
</dbReference>
<evidence type="ECO:0000259" key="4">
    <source>
        <dbReference type="PROSITE" id="PS51192"/>
    </source>
</evidence>
<dbReference type="AlphaFoldDB" id="A0AAJ1WSF4"/>
<dbReference type="InterPro" id="IPR001650">
    <property type="entry name" value="Helicase_C-like"/>
</dbReference>
<dbReference type="Gene3D" id="3.40.50.300">
    <property type="entry name" value="P-loop containing nucleotide triphosphate hydrolases"/>
    <property type="match status" value="2"/>
</dbReference>
<evidence type="ECO:0000259" key="5">
    <source>
        <dbReference type="PROSITE" id="PS51194"/>
    </source>
</evidence>
<dbReference type="InterPro" id="IPR027417">
    <property type="entry name" value="P-loop_NTPase"/>
</dbReference>
<dbReference type="SUPFAM" id="SSF52540">
    <property type="entry name" value="P-loop containing nucleoside triphosphate hydrolases"/>
    <property type="match status" value="1"/>
</dbReference>
<evidence type="ECO:0000313" key="7">
    <source>
        <dbReference type="Proteomes" id="UP001238450"/>
    </source>
</evidence>
<keyword evidence="2" id="KW-0067">ATP-binding</keyword>
<dbReference type="GO" id="GO:0006310">
    <property type="term" value="P:DNA recombination"/>
    <property type="evidence" value="ECO:0007669"/>
    <property type="project" value="TreeGrafter"/>
</dbReference>
<evidence type="ECO:0000256" key="1">
    <source>
        <dbReference type="ARBA" id="ARBA00022741"/>
    </source>
</evidence>